<dbReference type="OrthoDB" id="8392900at2"/>
<dbReference type="Proteomes" id="UP000253759">
    <property type="component" value="Unassembled WGS sequence"/>
</dbReference>
<name>A0A369WEI0_9HYPH</name>
<proteinExistence type="predicted"/>
<dbReference type="AlphaFoldDB" id="A0A369WEI0"/>
<gene>
    <name evidence="1" type="ORF">DVH29_01015</name>
</gene>
<evidence type="ECO:0000313" key="1">
    <source>
        <dbReference type="EMBL" id="RDE10561.1"/>
    </source>
</evidence>
<comment type="caution">
    <text evidence="1">The sequence shown here is derived from an EMBL/GenBank/DDBJ whole genome shotgun (WGS) entry which is preliminary data.</text>
</comment>
<accession>A0A369WEI0</accession>
<protein>
    <submittedName>
        <fullName evidence="1">Uncharacterized protein</fullName>
    </submittedName>
</protein>
<keyword evidence="2" id="KW-1185">Reference proteome</keyword>
<organism evidence="1 2">
    <name type="scientific">Pelagibacterium lacus</name>
    <dbReference type="NCBI Taxonomy" id="2282655"/>
    <lineage>
        <taxon>Bacteria</taxon>
        <taxon>Pseudomonadati</taxon>
        <taxon>Pseudomonadota</taxon>
        <taxon>Alphaproteobacteria</taxon>
        <taxon>Hyphomicrobiales</taxon>
        <taxon>Devosiaceae</taxon>
        <taxon>Pelagibacterium</taxon>
    </lineage>
</organism>
<dbReference type="EMBL" id="QQNH01000001">
    <property type="protein sequence ID" value="RDE10561.1"/>
    <property type="molecule type" value="Genomic_DNA"/>
</dbReference>
<dbReference type="RefSeq" id="WP_114644281.1">
    <property type="nucleotide sequence ID" value="NZ_QQNH01000001.1"/>
</dbReference>
<reference evidence="2" key="1">
    <citation type="submission" date="2018-07" db="EMBL/GenBank/DDBJ databases">
        <authorList>
            <person name="Liu B.-T."/>
            <person name="Du Z."/>
        </authorList>
    </citation>
    <scope>NUCLEOTIDE SEQUENCE [LARGE SCALE GENOMIC DNA]</scope>
    <source>
        <strain evidence="2">XYN52</strain>
    </source>
</reference>
<sequence>MTFRYALTLPAAGANKIARFKAWSKAHTPEMAFSLPPQVPVESTSLTVRLRSVDDRVDLQKRFPETLP</sequence>
<evidence type="ECO:0000313" key="2">
    <source>
        <dbReference type="Proteomes" id="UP000253759"/>
    </source>
</evidence>